<dbReference type="Proteomes" id="UP000789706">
    <property type="component" value="Unassembled WGS sequence"/>
</dbReference>
<accession>A0A9N9C3A7</accession>
<keyword evidence="2" id="KW-1185">Reference proteome</keyword>
<gene>
    <name evidence="1" type="ORF">DEBURN_LOCUS8826</name>
</gene>
<evidence type="ECO:0000313" key="1">
    <source>
        <dbReference type="EMBL" id="CAG8586332.1"/>
    </source>
</evidence>
<evidence type="ECO:0000313" key="2">
    <source>
        <dbReference type="Proteomes" id="UP000789706"/>
    </source>
</evidence>
<name>A0A9N9C3A7_9GLOM</name>
<proteinExistence type="predicted"/>
<dbReference type="OrthoDB" id="2448056at2759"/>
<comment type="caution">
    <text evidence="1">The sequence shown here is derived from an EMBL/GenBank/DDBJ whole genome shotgun (WGS) entry which is preliminary data.</text>
</comment>
<reference evidence="1" key="1">
    <citation type="submission" date="2021-06" db="EMBL/GenBank/DDBJ databases">
        <authorList>
            <person name="Kallberg Y."/>
            <person name="Tangrot J."/>
            <person name="Rosling A."/>
        </authorList>
    </citation>
    <scope>NUCLEOTIDE SEQUENCE</scope>
    <source>
        <strain evidence="1">AZ414A</strain>
    </source>
</reference>
<organism evidence="1 2">
    <name type="scientific">Diversispora eburnea</name>
    <dbReference type="NCBI Taxonomy" id="1213867"/>
    <lineage>
        <taxon>Eukaryota</taxon>
        <taxon>Fungi</taxon>
        <taxon>Fungi incertae sedis</taxon>
        <taxon>Mucoromycota</taxon>
        <taxon>Glomeromycotina</taxon>
        <taxon>Glomeromycetes</taxon>
        <taxon>Diversisporales</taxon>
        <taxon>Diversisporaceae</taxon>
        <taxon>Diversispora</taxon>
    </lineage>
</organism>
<dbReference type="AlphaFoldDB" id="A0A9N9C3A7"/>
<dbReference type="EMBL" id="CAJVPK010001424">
    <property type="protein sequence ID" value="CAG8586332.1"/>
    <property type="molecule type" value="Genomic_DNA"/>
</dbReference>
<sequence>MALINNNSFDDELDESDDSSNFLELIHADKGQLRRTTYECTKSGSHISQVTSNRIKRFDAIYNTNRFQMMFCIIAVTDSNYGTRIIANTFPNVQYLSCILESSKKSSKENMAVTVKYLPEILYIAIESWAIPCIYNHFMQRVESIDRDIHDIVDCSTSLSNLVNKTNIEAREQEQEIQQIIFSSLARTISQEAILETNSYSSQRLIKSNKAIYAELFGLLRKLIDHVIKVNLEQELLNKFKMLIYDSQNEN</sequence>
<protein>
    <submittedName>
        <fullName evidence="1">9153_t:CDS:1</fullName>
    </submittedName>
</protein>